<dbReference type="GO" id="GO:0008757">
    <property type="term" value="F:S-adenosylmethionine-dependent methyltransferase activity"/>
    <property type="evidence" value="ECO:0007669"/>
    <property type="project" value="UniProtKB-ARBA"/>
</dbReference>
<dbReference type="Proteomes" id="UP000191144">
    <property type="component" value="Chromosome G"/>
</dbReference>
<name>A0A1G4K9D4_9SACH</name>
<dbReference type="PANTHER" id="PTHR14614">
    <property type="entry name" value="HEPATOCELLULAR CARCINOMA-ASSOCIATED ANTIGEN"/>
    <property type="match status" value="1"/>
</dbReference>
<dbReference type="Pfam" id="PF10294">
    <property type="entry name" value="Methyltransf_16"/>
    <property type="match status" value="1"/>
</dbReference>
<evidence type="ECO:0000256" key="5">
    <source>
        <dbReference type="ARBA" id="ARBA00039932"/>
    </source>
</evidence>
<accession>A0A1G4K9D4</accession>
<dbReference type="GO" id="GO:0005829">
    <property type="term" value="C:cytosol"/>
    <property type="evidence" value="ECO:0007669"/>
    <property type="project" value="TreeGrafter"/>
</dbReference>
<evidence type="ECO:0000313" key="7">
    <source>
        <dbReference type="Proteomes" id="UP000191144"/>
    </source>
</evidence>
<keyword evidence="2" id="KW-0808">Transferase</keyword>
<sequence>MPESSARLVLLDEETAYEHVFERYTYLQKNANKLKQDLGIVSRSTSSVDLDFEPKDAKKCHRKERFSFEVSQSLSSLNSSKINDNSTTGYVVWSTTPFFLQWLLYSDTGLLFTNGGDLRCDEETPAKCCNVPAMFSDPSIEADNQPLRQIVELGCGVAGILGIALGNYVDKYVLTDQKALLDRLKHNVAHNIDELRLRGMDSTTLGFASPRKTPLKTQMDVLCLDWEKLDPRPANLHNLLKPDRRAIVTIISVDVVYNEYLIEPFLRIVQGLMRAYKELGHVSTALVGVQLRDQDIIQTFLECAIVDFKLRVYAILDADIEATRFGLYYMKLKE</sequence>
<keyword evidence="7" id="KW-1185">Reference proteome</keyword>
<dbReference type="GO" id="GO:0032259">
    <property type="term" value="P:methylation"/>
    <property type="evidence" value="ECO:0007669"/>
    <property type="project" value="UniProtKB-KW"/>
</dbReference>
<dbReference type="GO" id="GO:0032991">
    <property type="term" value="C:protein-containing complex"/>
    <property type="evidence" value="ECO:0007669"/>
    <property type="project" value="TreeGrafter"/>
</dbReference>
<keyword evidence="1" id="KW-0489">Methyltransferase</keyword>
<gene>
    <name evidence="6" type="ORF">LAME_0G11364G</name>
</gene>
<dbReference type="SUPFAM" id="SSF53335">
    <property type="entry name" value="S-adenosyl-L-methionine-dependent methyltransferases"/>
    <property type="match status" value="1"/>
</dbReference>
<dbReference type="Gene3D" id="3.40.50.150">
    <property type="entry name" value="Vaccinia Virus protein VP39"/>
    <property type="match status" value="1"/>
</dbReference>
<dbReference type="OrthoDB" id="2529286at2759"/>
<organism evidence="6 7">
    <name type="scientific">Lachancea meyersii CBS 8951</name>
    <dbReference type="NCBI Taxonomy" id="1266667"/>
    <lineage>
        <taxon>Eukaryota</taxon>
        <taxon>Fungi</taxon>
        <taxon>Dikarya</taxon>
        <taxon>Ascomycota</taxon>
        <taxon>Saccharomycotina</taxon>
        <taxon>Saccharomycetes</taxon>
        <taxon>Saccharomycetales</taxon>
        <taxon>Saccharomycetaceae</taxon>
        <taxon>Lachancea</taxon>
    </lineage>
</organism>
<dbReference type="InterPro" id="IPR019410">
    <property type="entry name" value="Methyltransf_16"/>
</dbReference>
<dbReference type="AlphaFoldDB" id="A0A1G4K9D4"/>
<protein>
    <recommendedName>
        <fullName evidence="5">Ribosomal lysine N-methyltransferase 5</fullName>
    </recommendedName>
</protein>
<dbReference type="PANTHER" id="PTHR14614:SF109">
    <property type="entry name" value="RIBOSOMAL LYSINE N-METHYLTRANSFERASE 5"/>
    <property type="match status" value="1"/>
</dbReference>
<keyword evidence="3" id="KW-0949">S-adenosyl-L-methionine</keyword>
<evidence type="ECO:0000256" key="3">
    <source>
        <dbReference type="ARBA" id="ARBA00022691"/>
    </source>
</evidence>
<evidence type="ECO:0000256" key="4">
    <source>
        <dbReference type="ARBA" id="ARBA00038458"/>
    </source>
</evidence>
<evidence type="ECO:0000313" key="6">
    <source>
        <dbReference type="EMBL" id="SCV00690.1"/>
    </source>
</evidence>
<dbReference type="InterPro" id="IPR029063">
    <property type="entry name" value="SAM-dependent_MTases_sf"/>
</dbReference>
<evidence type="ECO:0000256" key="1">
    <source>
        <dbReference type="ARBA" id="ARBA00022603"/>
    </source>
</evidence>
<reference evidence="7" key="1">
    <citation type="submission" date="2016-03" db="EMBL/GenBank/DDBJ databases">
        <authorList>
            <person name="Devillers Hugo."/>
        </authorList>
    </citation>
    <scope>NUCLEOTIDE SEQUENCE [LARGE SCALE GENOMIC DNA]</scope>
</reference>
<evidence type="ECO:0000256" key="2">
    <source>
        <dbReference type="ARBA" id="ARBA00022679"/>
    </source>
</evidence>
<dbReference type="EMBL" id="LT598484">
    <property type="protein sequence ID" value="SCV00690.1"/>
    <property type="molecule type" value="Genomic_DNA"/>
</dbReference>
<comment type="similarity">
    <text evidence="4">Belongs to the class I-like SAM-binding methyltransferase superfamily. RKM5 family.</text>
</comment>
<proteinExistence type="inferred from homology"/>